<evidence type="ECO:0000313" key="5">
    <source>
        <dbReference type="Proteomes" id="UP000325313"/>
    </source>
</evidence>
<sequence length="434" mass="48657">MDYSRLFSQPQQNKTAINPMPPPPIPDPPPLLPTRQDSHDQTHKDGSPSQIVGEMLLFLNEALSPRNPDLTLHKHQIQALLDQTKKLHTYLTSDKISADQKIDSILERLDRLDRRTLTPAPIIATPSWADVTTKKTKNTATTKKNQSSKTSLPAVPTNQEINEFKPASVVIRTPPGFNNLDKMSAKDITSQINQILSSINANANSQPVDIAGITILASKDLKLLTSSRAKARWLLANKHKWTERFCTDLKTFPSRFPVLIHAVPINFEPSNQSHLQELGIQNRIDPSLIQSARWLGDPIGNGKKNGSIVLHLLDKDIATKIERSGLFLQNEFYRGAHYVRSIPQCFKCWKIGHTAQWCKNPPLCSKCSGNHESNTCNSPSPTTHSCCVCVTQEQASSKKTINTLDEKFAHPPWSETCPQMKQATLSRKRRRWNA</sequence>
<feature type="compositionally biased region" description="Basic and acidic residues" evidence="1">
    <location>
        <begin position="36"/>
        <end position="46"/>
    </location>
</feature>
<name>A0A5B0RCX8_PUCGR</name>
<evidence type="ECO:0000313" key="4">
    <source>
        <dbReference type="Proteomes" id="UP000324748"/>
    </source>
</evidence>
<proteinExistence type="predicted"/>
<dbReference type="Proteomes" id="UP000324748">
    <property type="component" value="Unassembled WGS sequence"/>
</dbReference>
<dbReference type="Proteomes" id="UP000325313">
    <property type="component" value="Unassembled WGS sequence"/>
</dbReference>
<reference evidence="4 5" key="1">
    <citation type="submission" date="2019-05" db="EMBL/GenBank/DDBJ databases">
        <title>Emergence of the Ug99 lineage of the wheat stem rust pathogen through somatic hybridization.</title>
        <authorList>
            <person name="Li F."/>
            <person name="Upadhyaya N.M."/>
            <person name="Sperschneider J."/>
            <person name="Matny O."/>
            <person name="Nguyen-Phuc H."/>
            <person name="Mago R."/>
            <person name="Raley C."/>
            <person name="Miller M.E."/>
            <person name="Silverstein K.A.T."/>
            <person name="Henningsen E."/>
            <person name="Hirsch C.D."/>
            <person name="Visser B."/>
            <person name="Pretorius Z.A."/>
            <person name="Steffenson B.J."/>
            <person name="Schwessinger B."/>
            <person name="Dodds P.N."/>
            <person name="Figueroa M."/>
        </authorList>
    </citation>
    <scope>NUCLEOTIDE SEQUENCE [LARGE SCALE GENOMIC DNA]</scope>
    <source>
        <strain evidence="2">21-0</strain>
        <strain evidence="3 5">Ug99</strain>
    </source>
</reference>
<feature type="compositionally biased region" description="Polar residues" evidence="1">
    <location>
        <begin position="1"/>
        <end position="16"/>
    </location>
</feature>
<keyword evidence="4" id="KW-1185">Reference proteome</keyword>
<dbReference type="EMBL" id="VSWC01000029">
    <property type="protein sequence ID" value="KAA1107537.1"/>
    <property type="molecule type" value="Genomic_DNA"/>
</dbReference>
<evidence type="ECO:0008006" key="6">
    <source>
        <dbReference type="Google" id="ProtNLM"/>
    </source>
</evidence>
<evidence type="ECO:0000313" key="3">
    <source>
        <dbReference type="EMBL" id="KAA1122795.1"/>
    </source>
</evidence>
<accession>A0A5B0RCX8</accession>
<evidence type="ECO:0000313" key="2">
    <source>
        <dbReference type="EMBL" id="KAA1107537.1"/>
    </source>
</evidence>
<feature type="region of interest" description="Disordered" evidence="1">
    <location>
        <begin position="1"/>
        <end position="48"/>
    </location>
</feature>
<protein>
    <recommendedName>
        <fullName evidence="6">CCHC-type domain-containing protein</fullName>
    </recommendedName>
</protein>
<organism evidence="3 5">
    <name type="scientific">Puccinia graminis f. sp. tritici</name>
    <dbReference type="NCBI Taxonomy" id="56615"/>
    <lineage>
        <taxon>Eukaryota</taxon>
        <taxon>Fungi</taxon>
        <taxon>Dikarya</taxon>
        <taxon>Basidiomycota</taxon>
        <taxon>Pucciniomycotina</taxon>
        <taxon>Pucciniomycetes</taxon>
        <taxon>Pucciniales</taxon>
        <taxon>Pucciniaceae</taxon>
        <taxon>Puccinia</taxon>
    </lineage>
</organism>
<dbReference type="AlphaFoldDB" id="A0A5B0RCX8"/>
<comment type="caution">
    <text evidence="3">The sequence shown here is derived from an EMBL/GenBank/DDBJ whole genome shotgun (WGS) entry which is preliminary data.</text>
</comment>
<feature type="compositionally biased region" description="Low complexity" evidence="1">
    <location>
        <begin position="138"/>
        <end position="151"/>
    </location>
</feature>
<dbReference type="EMBL" id="VDEP01000216">
    <property type="protein sequence ID" value="KAA1122795.1"/>
    <property type="molecule type" value="Genomic_DNA"/>
</dbReference>
<feature type="region of interest" description="Disordered" evidence="1">
    <location>
        <begin position="134"/>
        <end position="154"/>
    </location>
</feature>
<gene>
    <name evidence="2" type="ORF">PGT21_050134</name>
    <name evidence="3" type="ORF">PGTUg99_050014</name>
</gene>
<dbReference type="OrthoDB" id="2506424at2759"/>
<feature type="compositionally biased region" description="Pro residues" evidence="1">
    <location>
        <begin position="19"/>
        <end position="32"/>
    </location>
</feature>
<evidence type="ECO:0000256" key="1">
    <source>
        <dbReference type="SAM" id="MobiDB-lite"/>
    </source>
</evidence>